<evidence type="ECO:0000313" key="1">
    <source>
        <dbReference type="EMBL" id="TDB94378.1"/>
    </source>
</evidence>
<gene>
    <name evidence="1" type="ORF">E1091_11055</name>
</gene>
<evidence type="ECO:0000313" key="2">
    <source>
        <dbReference type="Proteomes" id="UP000295626"/>
    </source>
</evidence>
<protein>
    <submittedName>
        <fullName evidence="1">DNA cytosine methyltransferase</fullName>
    </submittedName>
</protein>
<accession>A0ABY2DLA0</accession>
<keyword evidence="2" id="KW-1185">Reference proteome</keyword>
<name>A0ABY2DLA0_9ACTN</name>
<dbReference type="SUPFAM" id="SSF48150">
    <property type="entry name" value="DNA-glycosylase"/>
    <property type="match status" value="1"/>
</dbReference>
<dbReference type="InterPro" id="IPR023170">
    <property type="entry name" value="HhH_base_excis_C"/>
</dbReference>
<reference evidence="1 2" key="1">
    <citation type="submission" date="2019-02" db="EMBL/GenBank/DDBJ databases">
        <title>Draft genome sequences of novel Actinobacteria.</title>
        <authorList>
            <person name="Sahin N."/>
            <person name="Ay H."/>
            <person name="Saygin H."/>
        </authorList>
    </citation>
    <scope>NUCLEOTIDE SEQUENCE [LARGE SCALE GENOMIC DNA]</scope>
    <source>
        <strain evidence="1 2">JCM 30529</strain>
    </source>
</reference>
<proteinExistence type="predicted"/>
<dbReference type="Gene3D" id="1.10.1670.10">
    <property type="entry name" value="Helix-hairpin-Helix base-excision DNA repair enzymes (C-terminal)"/>
    <property type="match status" value="1"/>
</dbReference>
<keyword evidence="1" id="KW-0489">Methyltransferase</keyword>
<keyword evidence="1" id="KW-0808">Transferase</keyword>
<organism evidence="1 2">
    <name type="scientific">Micromonospora fluostatini</name>
    <dbReference type="NCBI Taxonomy" id="1629071"/>
    <lineage>
        <taxon>Bacteria</taxon>
        <taxon>Bacillati</taxon>
        <taxon>Actinomycetota</taxon>
        <taxon>Actinomycetes</taxon>
        <taxon>Micromonosporales</taxon>
        <taxon>Micromonosporaceae</taxon>
        <taxon>Micromonospora</taxon>
    </lineage>
</organism>
<dbReference type="InterPro" id="IPR011257">
    <property type="entry name" value="DNA_glycosylase"/>
</dbReference>
<dbReference type="GO" id="GO:0032259">
    <property type="term" value="P:methylation"/>
    <property type="evidence" value="ECO:0007669"/>
    <property type="project" value="UniProtKB-KW"/>
</dbReference>
<feature type="non-terminal residue" evidence="1">
    <location>
        <position position="1"/>
    </location>
</feature>
<dbReference type="EMBL" id="SMKE01000361">
    <property type="protein sequence ID" value="TDB94378.1"/>
    <property type="molecule type" value="Genomic_DNA"/>
</dbReference>
<dbReference type="Proteomes" id="UP000295626">
    <property type="component" value="Unassembled WGS sequence"/>
</dbReference>
<comment type="caution">
    <text evidence="1">The sequence shown here is derived from an EMBL/GenBank/DDBJ whole genome shotgun (WGS) entry which is preliminary data.</text>
</comment>
<sequence>DPLDDDSIYGLQGIESSVVDLAVLAVPTRGEDDAEEPVLITKGIHRVAARFTNDTEHVERSSKMTAGRLAVARMVGDDTNARRAHLGLIEIAVSVCRPADPACPRCPLNQACSAATTAGNWRAPQPVVSP</sequence>
<dbReference type="GO" id="GO:0008168">
    <property type="term" value="F:methyltransferase activity"/>
    <property type="evidence" value="ECO:0007669"/>
    <property type="project" value="UniProtKB-KW"/>
</dbReference>